<protein>
    <submittedName>
        <fullName evidence="1">Uncharacterized protein</fullName>
    </submittedName>
</protein>
<accession>A0A7W5C890</accession>
<dbReference type="AlphaFoldDB" id="A0A7W5C890"/>
<name>A0A7W5C890_9BACL</name>
<proteinExistence type="predicted"/>
<reference evidence="1 2" key="1">
    <citation type="submission" date="2020-08" db="EMBL/GenBank/DDBJ databases">
        <title>Genomic Encyclopedia of Type Strains, Phase III (KMG-III): the genomes of soil and plant-associated and newly described type strains.</title>
        <authorList>
            <person name="Whitman W."/>
        </authorList>
    </citation>
    <scope>NUCLEOTIDE SEQUENCE [LARGE SCALE GENOMIC DNA]</scope>
    <source>
        <strain evidence="1 2">CECT 8234</strain>
    </source>
</reference>
<organism evidence="1 2">
    <name type="scientific">Paenibacillus endophyticus</name>
    <dbReference type="NCBI Taxonomy" id="1294268"/>
    <lineage>
        <taxon>Bacteria</taxon>
        <taxon>Bacillati</taxon>
        <taxon>Bacillota</taxon>
        <taxon>Bacilli</taxon>
        <taxon>Bacillales</taxon>
        <taxon>Paenibacillaceae</taxon>
        <taxon>Paenibacillus</taxon>
    </lineage>
</organism>
<evidence type="ECO:0000313" key="1">
    <source>
        <dbReference type="EMBL" id="MBB3152957.1"/>
    </source>
</evidence>
<gene>
    <name evidence="1" type="ORF">FHS16_003016</name>
</gene>
<sequence length="33" mass="3608">MNRNVTESGFQVYLEPLHVSIGGNVTYEPSGIV</sequence>
<comment type="caution">
    <text evidence="1">The sequence shown here is derived from an EMBL/GenBank/DDBJ whole genome shotgun (WGS) entry which is preliminary data.</text>
</comment>
<dbReference type="Proteomes" id="UP000518605">
    <property type="component" value="Unassembled WGS sequence"/>
</dbReference>
<dbReference type="EMBL" id="JACHXW010000008">
    <property type="protein sequence ID" value="MBB3152957.1"/>
    <property type="molecule type" value="Genomic_DNA"/>
</dbReference>
<evidence type="ECO:0000313" key="2">
    <source>
        <dbReference type="Proteomes" id="UP000518605"/>
    </source>
</evidence>
<keyword evidence="2" id="KW-1185">Reference proteome</keyword>